<evidence type="ECO:0008006" key="4">
    <source>
        <dbReference type="Google" id="ProtNLM"/>
    </source>
</evidence>
<keyword evidence="1" id="KW-0812">Transmembrane</keyword>
<feature type="transmembrane region" description="Helical" evidence="1">
    <location>
        <begin position="205"/>
        <end position="223"/>
    </location>
</feature>
<name>A0ABW8WNP0_9CYAN</name>
<dbReference type="RefSeq" id="WP_202048573.1">
    <property type="nucleotide sequence ID" value="NZ_JBFQGM010000006.1"/>
</dbReference>
<keyword evidence="1" id="KW-0472">Membrane</keyword>
<keyword evidence="3" id="KW-1185">Reference proteome</keyword>
<evidence type="ECO:0000256" key="1">
    <source>
        <dbReference type="SAM" id="Phobius"/>
    </source>
</evidence>
<reference evidence="2 3" key="1">
    <citation type="submission" date="2024-07" db="EMBL/GenBank/DDBJ databases">
        <authorList>
            <person name="Tripathy S."/>
        </authorList>
    </citation>
    <scope>NUCLEOTIDE SEQUENCE [LARGE SCALE GENOMIC DNA]</scope>
    <source>
        <strain evidence="2 3">VB-61278_2</strain>
    </source>
</reference>
<evidence type="ECO:0000313" key="3">
    <source>
        <dbReference type="Proteomes" id="UP001628874"/>
    </source>
</evidence>
<evidence type="ECO:0000313" key="2">
    <source>
        <dbReference type="EMBL" id="MFL9462661.1"/>
    </source>
</evidence>
<sequence length="229" mass="25053">MFPLPSRVSPTSFLSFQTEISKNTFPSLLTKKVFWYKLTLIFVILLPISTVRAHKVNTAADVGATLHLEPNDNPRAGEATKTWFALTRRGGKVIPLTECNCQLAVYAEPYSQKEPPLLEPSLQPVVAEKYKGIPGSEIVFPRPGAYLLQLSGKPKKEGNFQPFELKFSVTVAVGSATTEPVAANNTQVQDLNTDVQPTQTQSTPIWAIASLALAALGVSFAVLRSRNRE</sequence>
<dbReference type="Proteomes" id="UP001628874">
    <property type="component" value="Unassembled WGS sequence"/>
</dbReference>
<accession>A0ABW8WNP0</accession>
<proteinExistence type="predicted"/>
<comment type="caution">
    <text evidence="2">The sequence shown here is derived from an EMBL/GenBank/DDBJ whole genome shotgun (WGS) entry which is preliminary data.</text>
</comment>
<protein>
    <recommendedName>
        <fullName evidence="4">Transketolase</fullName>
    </recommendedName>
</protein>
<gene>
    <name evidence="2" type="ORF">AB0759_18790</name>
</gene>
<organism evidence="2 3">
    <name type="scientific">Scytonema tolypothrichoides VB-61278_2</name>
    <dbReference type="NCBI Taxonomy" id="3232314"/>
    <lineage>
        <taxon>Bacteria</taxon>
        <taxon>Bacillati</taxon>
        <taxon>Cyanobacteriota</taxon>
        <taxon>Cyanophyceae</taxon>
        <taxon>Nostocales</taxon>
        <taxon>Scytonemataceae</taxon>
        <taxon>Scytonema</taxon>
    </lineage>
</organism>
<dbReference type="EMBL" id="JBFQGM010000006">
    <property type="protein sequence ID" value="MFL9462661.1"/>
    <property type="molecule type" value="Genomic_DNA"/>
</dbReference>
<keyword evidence="1" id="KW-1133">Transmembrane helix</keyword>